<proteinExistence type="predicted"/>
<dbReference type="PANTHER" id="PTHR47129">
    <property type="entry name" value="QUINONE OXIDOREDUCTASE 2"/>
    <property type="match status" value="1"/>
</dbReference>
<dbReference type="InterPro" id="IPR052718">
    <property type="entry name" value="NmrA-type_oxidoreductase"/>
</dbReference>
<dbReference type="SUPFAM" id="SSF51735">
    <property type="entry name" value="NAD(P)-binding Rossmann-fold domains"/>
    <property type="match status" value="1"/>
</dbReference>
<name>A0A7Y6C717_9ACTN</name>
<dbReference type="PANTHER" id="PTHR47129:SF1">
    <property type="entry name" value="NMRA-LIKE DOMAIN-CONTAINING PROTEIN"/>
    <property type="match status" value="1"/>
</dbReference>
<dbReference type="AlphaFoldDB" id="A0A7Y6C717"/>
<gene>
    <name evidence="2" type="ORF">G6W59_01810</name>
</gene>
<reference evidence="2 3" key="1">
    <citation type="submission" date="2020-03" db="EMBL/GenBank/DDBJ databases">
        <title>Complete genome sequence of sixteen Streptomyces strains facilitates identification of candidate genes involved in plant growth-promotion in grain legumes and cereals.</title>
        <authorList>
            <person name="Gopalakrishnan S."/>
            <person name="Thakur V."/>
            <person name="Saxena R."/>
            <person name="Vadlamudi S."/>
            <person name="Purohit S."/>
            <person name="Kumar V."/>
            <person name="Rathore A."/>
            <person name="Chitikineni A."/>
            <person name="Varshney R.K."/>
        </authorList>
    </citation>
    <scope>NUCLEOTIDE SEQUENCE [LARGE SCALE GENOMIC DNA]</scope>
    <source>
        <strain evidence="2 3">KAI-180</strain>
    </source>
</reference>
<dbReference type="Gene3D" id="3.40.50.720">
    <property type="entry name" value="NAD(P)-binding Rossmann-like Domain"/>
    <property type="match status" value="1"/>
</dbReference>
<dbReference type="Proteomes" id="UP000540128">
    <property type="component" value="Unassembled WGS sequence"/>
</dbReference>
<evidence type="ECO:0000259" key="1">
    <source>
        <dbReference type="Pfam" id="PF13460"/>
    </source>
</evidence>
<dbReference type="InterPro" id="IPR036291">
    <property type="entry name" value="NAD(P)-bd_dom_sf"/>
</dbReference>
<sequence>MIVATGATGPYGRQVVEHLLDLGVPAAGIAAAVRTPARAAGLAARGVEIRTADYDRPRTLRTALAGATKVLLVSSTGPDEVRVAQHRAVIDAAREAGVELFAYTSVTDAPANPMGLARVHRDTEAALAASGLPVALLRNGWYTENHTGTLRDAVARGVLAGSAGTGRIAFASRAELAEAAARVLTLDGQGGRVYDLTGDTAWTLAEGAAEAAAQTGTPVAYQDLPPEAYHRLLTQAGLPAPAVELIVDSDQCIARGALEHSSGDLRALLGRPTQTLAAAVTRALEE</sequence>
<dbReference type="RefSeq" id="WP_175457642.1">
    <property type="nucleotide sequence ID" value="NZ_JAANNT010000001.1"/>
</dbReference>
<protein>
    <submittedName>
        <fullName evidence="2">NAD(P)H-binding protein</fullName>
    </submittedName>
</protein>
<evidence type="ECO:0000313" key="3">
    <source>
        <dbReference type="Proteomes" id="UP000540128"/>
    </source>
</evidence>
<dbReference type="InterPro" id="IPR016040">
    <property type="entry name" value="NAD(P)-bd_dom"/>
</dbReference>
<dbReference type="Pfam" id="PF13460">
    <property type="entry name" value="NAD_binding_10"/>
    <property type="match status" value="1"/>
</dbReference>
<organism evidence="2 3">
    <name type="scientific">Streptomyces odorifer</name>
    <dbReference type="NCBI Taxonomy" id="53450"/>
    <lineage>
        <taxon>Bacteria</taxon>
        <taxon>Bacillati</taxon>
        <taxon>Actinomycetota</taxon>
        <taxon>Actinomycetes</taxon>
        <taxon>Kitasatosporales</taxon>
        <taxon>Streptomycetaceae</taxon>
        <taxon>Streptomyces</taxon>
        <taxon>Streptomyces albidoflavus group</taxon>
    </lineage>
</organism>
<dbReference type="Gene3D" id="3.90.25.10">
    <property type="entry name" value="UDP-galactose 4-epimerase, domain 1"/>
    <property type="match status" value="1"/>
</dbReference>
<comment type="caution">
    <text evidence="2">The sequence shown here is derived from an EMBL/GenBank/DDBJ whole genome shotgun (WGS) entry which is preliminary data.</text>
</comment>
<evidence type="ECO:0000313" key="2">
    <source>
        <dbReference type="EMBL" id="NUV27098.1"/>
    </source>
</evidence>
<keyword evidence="3" id="KW-1185">Reference proteome</keyword>
<feature type="domain" description="NAD(P)-binding" evidence="1">
    <location>
        <begin position="6"/>
        <end position="185"/>
    </location>
</feature>
<dbReference type="EMBL" id="JAANNT010000001">
    <property type="protein sequence ID" value="NUV27098.1"/>
    <property type="molecule type" value="Genomic_DNA"/>
</dbReference>
<accession>A0A7Y6C717</accession>